<dbReference type="EMBL" id="CP026095">
    <property type="protein sequence ID" value="AZV45110.1"/>
    <property type="molecule type" value="Genomic_DNA"/>
</dbReference>
<gene>
    <name evidence="1" type="ORF">BAOM_4530</name>
</gene>
<sequence length="39" mass="4190">MLQLIKKGLIVLTSGVGLVSLDKMISDIEAAETYLRKAA</sequence>
<accession>A0A3T0KXP3</accession>
<reference evidence="1 2" key="1">
    <citation type="submission" date="2018-01" db="EMBL/GenBank/DDBJ databases">
        <title>Bacillus asahii Genome sequencing and assembly.</title>
        <authorList>
            <person name="Jiang H."/>
            <person name="Feng Y."/>
            <person name="Zhao F."/>
            <person name="Lin X."/>
        </authorList>
    </citation>
    <scope>NUCLEOTIDE SEQUENCE [LARGE SCALE GENOMIC DNA]</scope>
    <source>
        <strain evidence="1 2">OM18</strain>
    </source>
</reference>
<organism evidence="1 2">
    <name type="scientific">Peribacillus asahii</name>
    <dbReference type="NCBI Taxonomy" id="228899"/>
    <lineage>
        <taxon>Bacteria</taxon>
        <taxon>Bacillati</taxon>
        <taxon>Bacillota</taxon>
        <taxon>Bacilli</taxon>
        <taxon>Bacillales</taxon>
        <taxon>Bacillaceae</taxon>
        <taxon>Peribacillus</taxon>
    </lineage>
</organism>
<name>A0A3T0KXP3_9BACI</name>
<evidence type="ECO:0000313" key="2">
    <source>
        <dbReference type="Proteomes" id="UP000283095"/>
    </source>
</evidence>
<dbReference type="AlphaFoldDB" id="A0A3T0KXP3"/>
<proteinExistence type="predicted"/>
<protein>
    <submittedName>
        <fullName evidence="1">Uncharacterized protein</fullName>
    </submittedName>
</protein>
<evidence type="ECO:0000313" key="1">
    <source>
        <dbReference type="EMBL" id="AZV45110.1"/>
    </source>
</evidence>
<dbReference type="KEGG" id="pasa:BAOM_4530"/>
<dbReference type="Proteomes" id="UP000283095">
    <property type="component" value="Chromosome"/>
</dbReference>